<dbReference type="Pfam" id="PF00069">
    <property type="entry name" value="Pkinase"/>
    <property type="match status" value="2"/>
</dbReference>
<evidence type="ECO:0000256" key="8">
    <source>
        <dbReference type="ARBA" id="ARBA00048679"/>
    </source>
</evidence>
<dbReference type="InterPro" id="IPR017441">
    <property type="entry name" value="Protein_kinase_ATP_BS"/>
</dbReference>
<dbReference type="InterPro" id="IPR000719">
    <property type="entry name" value="Prot_kinase_dom"/>
</dbReference>
<feature type="region of interest" description="Disordered" evidence="10">
    <location>
        <begin position="405"/>
        <end position="440"/>
    </location>
</feature>
<dbReference type="InterPro" id="IPR051334">
    <property type="entry name" value="SRPK"/>
</dbReference>
<dbReference type="SMART" id="SM00220">
    <property type="entry name" value="S_TKc"/>
    <property type="match status" value="1"/>
</dbReference>
<dbReference type="InterPro" id="IPR011009">
    <property type="entry name" value="Kinase-like_dom_sf"/>
</dbReference>
<dbReference type="GO" id="GO:0005634">
    <property type="term" value="C:nucleus"/>
    <property type="evidence" value="ECO:0007669"/>
    <property type="project" value="TreeGrafter"/>
</dbReference>
<dbReference type="InterPro" id="IPR008271">
    <property type="entry name" value="Ser/Thr_kinase_AS"/>
</dbReference>
<protein>
    <recommendedName>
        <fullName evidence="1">non-specific serine/threonine protein kinase</fullName>
        <ecNumber evidence="1">2.7.11.1</ecNumber>
    </recommendedName>
</protein>
<dbReference type="EMBL" id="KQ257455">
    <property type="protein sequence ID" value="KND00995.1"/>
    <property type="molecule type" value="Genomic_DNA"/>
</dbReference>
<evidence type="ECO:0000256" key="1">
    <source>
        <dbReference type="ARBA" id="ARBA00012513"/>
    </source>
</evidence>
<dbReference type="GO" id="GO:0005737">
    <property type="term" value="C:cytoplasm"/>
    <property type="evidence" value="ECO:0007669"/>
    <property type="project" value="TreeGrafter"/>
</dbReference>
<organism evidence="12 13">
    <name type="scientific">Spizellomyces punctatus (strain DAOM BR117)</name>
    <dbReference type="NCBI Taxonomy" id="645134"/>
    <lineage>
        <taxon>Eukaryota</taxon>
        <taxon>Fungi</taxon>
        <taxon>Fungi incertae sedis</taxon>
        <taxon>Chytridiomycota</taxon>
        <taxon>Chytridiomycota incertae sedis</taxon>
        <taxon>Chytridiomycetes</taxon>
        <taxon>Spizellomycetales</taxon>
        <taxon>Spizellomycetaceae</taxon>
        <taxon>Spizellomyces</taxon>
    </lineage>
</organism>
<dbReference type="GeneID" id="27692298"/>
<feature type="compositionally biased region" description="Basic residues" evidence="10">
    <location>
        <begin position="285"/>
        <end position="299"/>
    </location>
</feature>
<evidence type="ECO:0000313" key="12">
    <source>
        <dbReference type="EMBL" id="KND00995.1"/>
    </source>
</evidence>
<keyword evidence="6 9" id="KW-0067">ATP-binding</keyword>
<dbReference type="Proteomes" id="UP000053201">
    <property type="component" value="Unassembled WGS sequence"/>
</dbReference>
<evidence type="ECO:0000256" key="3">
    <source>
        <dbReference type="ARBA" id="ARBA00022679"/>
    </source>
</evidence>
<comment type="catalytic activity">
    <reaction evidence="8">
        <text>L-seryl-[protein] + ATP = O-phospho-L-seryl-[protein] + ADP + H(+)</text>
        <dbReference type="Rhea" id="RHEA:17989"/>
        <dbReference type="Rhea" id="RHEA-COMP:9863"/>
        <dbReference type="Rhea" id="RHEA-COMP:11604"/>
        <dbReference type="ChEBI" id="CHEBI:15378"/>
        <dbReference type="ChEBI" id="CHEBI:29999"/>
        <dbReference type="ChEBI" id="CHEBI:30616"/>
        <dbReference type="ChEBI" id="CHEBI:83421"/>
        <dbReference type="ChEBI" id="CHEBI:456216"/>
        <dbReference type="EC" id="2.7.11.1"/>
    </reaction>
</comment>
<dbReference type="OMA" id="HEGQRPP"/>
<dbReference type="FunFam" id="1.10.510.10:FF:000275">
    <property type="entry name" value="SRSF protein kinase 2 isoform X3"/>
    <property type="match status" value="1"/>
</dbReference>
<gene>
    <name evidence="12" type="ORF">SPPG_09173</name>
</gene>
<dbReference type="RefSeq" id="XP_016609034.1">
    <property type="nucleotide sequence ID" value="XM_016757330.1"/>
</dbReference>
<evidence type="ECO:0000256" key="10">
    <source>
        <dbReference type="SAM" id="MobiDB-lite"/>
    </source>
</evidence>
<feature type="compositionally biased region" description="Polar residues" evidence="10">
    <location>
        <begin position="275"/>
        <end position="284"/>
    </location>
</feature>
<dbReference type="VEuPathDB" id="FungiDB:SPPG_09173"/>
<dbReference type="OrthoDB" id="2649at2759"/>
<dbReference type="FunFam" id="3.30.200.20:FF:000770">
    <property type="entry name" value="SRSF protein kinase 2"/>
    <property type="match status" value="1"/>
</dbReference>
<dbReference type="PANTHER" id="PTHR47634">
    <property type="entry name" value="PROTEIN KINASE DOMAIN-CONTAINING PROTEIN-RELATED"/>
    <property type="match status" value="1"/>
</dbReference>
<proteinExistence type="predicted"/>
<feature type="compositionally biased region" description="Polar residues" evidence="10">
    <location>
        <begin position="333"/>
        <end position="345"/>
    </location>
</feature>
<dbReference type="STRING" id="645134.A0A0L0HJC2"/>
<name>A0A0L0HJC2_SPIPD</name>
<reference evidence="12 13" key="1">
    <citation type="submission" date="2009-08" db="EMBL/GenBank/DDBJ databases">
        <title>The Genome Sequence of Spizellomyces punctatus strain DAOM BR117.</title>
        <authorList>
            <consortium name="The Broad Institute Genome Sequencing Platform"/>
            <person name="Russ C."/>
            <person name="Cuomo C."/>
            <person name="Shea T."/>
            <person name="Young S.K."/>
            <person name="Zeng Q."/>
            <person name="Koehrsen M."/>
            <person name="Haas B."/>
            <person name="Borodovsky M."/>
            <person name="Guigo R."/>
            <person name="Alvarado L."/>
            <person name="Berlin A."/>
            <person name="Bochicchio J."/>
            <person name="Borenstein D."/>
            <person name="Chapman S."/>
            <person name="Chen Z."/>
            <person name="Engels R."/>
            <person name="Freedman E."/>
            <person name="Gellesch M."/>
            <person name="Goldberg J."/>
            <person name="Griggs A."/>
            <person name="Gujja S."/>
            <person name="Heiman D."/>
            <person name="Hepburn T."/>
            <person name="Howarth C."/>
            <person name="Jen D."/>
            <person name="Larson L."/>
            <person name="Lewis B."/>
            <person name="Mehta T."/>
            <person name="Park D."/>
            <person name="Pearson M."/>
            <person name="Roberts A."/>
            <person name="Saif S."/>
            <person name="Shenoy N."/>
            <person name="Sisk P."/>
            <person name="Stolte C."/>
            <person name="Sykes S."/>
            <person name="Thomson T."/>
            <person name="Walk T."/>
            <person name="White J."/>
            <person name="Yandava C."/>
            <person name="Burger G."/>
            <person name="Gray M.W."/>
            <person name="Holland P.W.H."/>
            <person name="King N."/>
            <person name="Lang F.B.F."/>
            <person name="Roger A.J."/>
            <person name="Ruiz-Trillo I."/>
            <person name="Lander E."/>
            <person name="Nusbaum C."/>
        </authorList>
    </citation>
    <scope>NUCLEOTIDE SEQUENCE [LARGE SCALE GENOMIC DNA]</scope>
    <source>
        <strain evidence="12 13">DAOM BR117</strain>
    </source>
</reference>
<keyword evidence="2" id="KW-0723">Serine/threonine-protein kinase</keyword>
<feature type="compositionally biased region" description="Acidic residues" evidence="10">
    <location>
        <begin position="60"/>
        <end position="73"/>
    </location>
</feature>
<dbReference type="Gene3D" id="3.30.200.20">
    <property type="entry name" value="Phosphorylase Kinase, domain 1"/>
    <property type="match status" value="1"/>
</dbReference>
<dbReference type="GO" id="GO:0000245">
    <property type="term" value="P:spliceosomal complex assembly"/>
    <property type="evidence" value="ECO:0007669"/>
    <property type="project" value="TreeGrafter"/>
</dbReference>
<keyword evidence="4 9" id="KW-0547">Nucleotide-binding</keyword>
<accession>A0A0L0HJC2</accession>
<evidence type="ECO:0000256" key="7">
    <source>
        <dbReference type="ARBA" id="ARBA00047899"/>
    </source>
</evidence>
<dbReference type="AlphaFoldDB" id="A0A0L0HJC2"/>
<dbReference type="PANTHER" id="PTHR47634:SF9">
    <property type="entry name" value="PROTEIN KINASE DOMAIN-CONTAINING PROTEIN-RELATED"/>
    <property type="match status" value="1"/>
</dbReference>
<dbReference type="EC" id="2.7.11.1" evidence="1"/>
<feature type="compositionally biased region" description="Acidic residues" evidence="10">
    <location>
        <begin position="597"/>
        <end position="643"/>
    </location>
</feature>
<comment type="catalytic activity">
    <reaction evidence="7">
        <text>L-threonyl-[protein] + ATP = O-phospho-L-threonyl-[protein] + ADP + H(+)</text>
        <dbReference type="Rhea" id="RHEA:46608"/>
        <dbReference type="Rhea" id="RHEA-COMP:11060"/>
        <dbReference type="Rhea" id="RHEA-COMP:11605"/>
        <dbReference type="ChEBI" id="CHEBI:15378"/>
        <dbReference type="ChEBI" id="CHEBI:30013"/>
        <dbReference type="ChEBI" id="CHEBI:30616"/>
        <dbReference type="ChEBI" id="CHEBI:61977"/>
        <dbReference type="ChEBI" id="CHEBI:456216"/>
        <dbReference type="EC" id="2.7.11.1"/>
    </reaction>
</comment>
<keyword evidence="3" id="KW-0808">Transferase</keyword>
<sequence>MSSLAAMKKTKSIASVVAAKKRRRKPAAGASNASGKTSSSSTTALKKVESKSRVPPEELNSSDESEFSEEEEDAEDYCKGGYHPVNIGDVFNEGRYTVLRKLGWGHFSTVWLARDHKFNRPVALKIVKSAPHYTETALDEIKLLDKVVSANRDNPERRCVVELYDWFKHRGPHGTHVCMAFEVLGPNLLTLIRQYHHRGIPVPIVQRITKQVLMGLDYLHRECAIIHTDLKPENVLICINVDETMKKLGVDVSNTPSSMDLDSPTPSPREGTPMSPASTPTLTRAQRKKAKYKLKKQQAKKQTQGGFETGATDEAGDVVQKEGTDAESVAMKSDSQNTAPPSSIANGKLADAVNQEGSLRERSTDALGRNLSDISLAESYEAKAAAKDLKEREGEGEFNHKVQAEARMQEEGPKKHAQDEDSDADRKRRREERRERRRKQDERIKVKIADLGNACWVDHHFTNDIQTRQYRSPEAILGANYDRSADIWSVGCMVFELLTGDYLFDPQAGSRYTKDDDHVAQIIELLGDFPKSLALSGKATAAQMLNSPWVATVNVDEDDEPPHVHRGFPVRESAEPGYTSADEEEQGDGGDAKSEEGVDSMDEENNGEQESEDYEPDSDENAEENDQEGPEDRMEQDDTEKGA</sequence>
<dbReference type="PROSITE" id="PS50011">
    <property type="entry name" value="PROTEIN_KINASE_DOM"/>
    <property type="match status" value="1"/>
</dbReference>
<dbReference type="PROSITE" id="PS00108">
    <property type="entry name" value="PROTEIN_KINASE_ST"/>
    <property type="match status" value="1"/>
</dbReference>
<evidence type="ECO:0000256" key="2">
    <source>
        <dbReference type="ARBA" id="ARBA00022527"/>
    </source>
</evidence>
<feature type="domain" description="Protein kinase" evidence="11">
    <location>
        <begin position="96"/>
        <end position="643"/>
    </location>
</feature>
<dbReference type="FunCoup" id="A0A0L0HJC2">
    <property type="interactions" value="301"/>
</dbReference>
<evidence type="ECO:0000256" key="9">
    <source>
        <dbReference type="PROSITE-ProRule" id="PRU10141"/>
    </source>
</evidence>
<feature type="region of interest" description="Disordered" evidence="10">
    <location>
        <begin position="1"/>
        <end position="73"/>
    </location>
</feature>
<keyword evidence="5 12" id="KW-0418">Kinase</keyword>
<dbReference type="GO" id="GO:0050684">
    <property type="term" value="P:regulation of mRNA processing"/>
    <property type="evidence" value="ECO:0007669"/>
    <property type="project" value="TreeGrafter"/>
</dbReference>
<feature type="region of interest" description="Disordered" evidence="10">
    <location>
        <begin position="555"/>
        <end position="643"/>
    </location>
</feature>
<dbReference type="eggNOG" id="KOG1290">
    <property type="taxonomic scope" value="Eukaryota"/>
</dbReference>
<dbReference type="InParanoid" id="A0A0L0HJC2"/>
<feature type="region of interest" description="Disordered" evidence="10">
    <location>
        <begin position="251"/>
        <end position="349"/>
    </location>
</feature>
<dbReference type="Gene3D" id="1.10.510.10">
    <property type="entry name" value="Transferase(Phosphotransferase) domain 1"/>
    <property type="match status" value="2"/>
</dbReference>
<dbReference type="SUPFAM" id="SSF56112">
    <property type="entry name" value="Protein kinase-like (PK-like)"/>
    <property type="match status" value="1"/>
</dbReference>
<dbReference type="GO" id="GO:0004674">
    <property type="term" value="F:protein serine/threonine kinase activity"/>
    <property type="evidence" value="ECO:0007669"/>
    <property type="project" value="UniProtKB-KW"/>
</dbReference>
<evidence type="ECO:0000259" key="11">
    <source>
        <dbReference type="PROSITE" id="PS50011"/>
    </source>
</evidence>
<evidence type="ECO:0000256" key="4">
    <source>
        <dbReference type="ARBA" id="ARBA00022741"/>
    </source>
</evidence>
<dbReference type="PROSITE" id="PS00107">
    <property type="entry name" value="PROTEIN_KINASE_ATP"/>
    <property type="match status" value="1"/>
</dbReference>
<evidence type="ECO:0000256" key="5">
    <source>
        <dbReference type="ARBA" id="ARBA00022777"/>
    </source>
</evidence>
<feature type="binding site" evidence="9">
    <location>
        <position position="125"/>
    </location>
    <ligand>
        <name>ATP</name>
        <dbReference type="ChEBI" id="CHEBI:30616"/>
    </ligand>
</feature>
<evidence type="ECO:0000256" key="6">
    <source>
        <dbReference type="ARBA" id="ARBA00022840"/>
    </source>
</evidence>
<feature type="compositionally biased region" description="Low complexity" evidence="10">
    <location>
        <begin position="27"/>
        <end position="44"/>
    </location>
</feature>
<keyword evidence="13" id="KW-1185">Reference proteome</keyword>
<feature type="compositionally biased region" description="Basic and acidic residues" evidence="10">
    <location>
        <begin position="46"/>
        <end position="56"/>
    </location>
</feature>
<evidence type="ECO:0000313" key="13">
    <source>
        <dbReference type="Proteomes" id="UP000053201"/>
    </source>
</evidence>
<feature type="compositionally biased region" description="Basic and acidic residues" evidence="10">
    <location>
        <begin position="405"/>
        <end position="419"/>
    </location>
</feature>
<dbReference type="GO" id="GO:0005524">
    <property type="term" value="F:ATP binding"/>
    <property type="evidence" value="ECO:0007669"/>
    <property type="project" value="UniProtKB-UniRule"/>
</dbReference>